<reference evidence="5" key="1">
    <citation type="thesis" date="2020" institute="ProQuest LLC" country="789 East Eisenhower Parkway, Ann Arbor, MI, USA">
        <title>Comparative Genomics and Chromosome Evolution.</title>
        <authorList>
            <person name="Mudd A.B."/>
        </authorList>
    </citation>
    <scope>NUCLEOTIDE SEQUENCE</scope>
    <source>
        <strain evidence="5">237g6f4</strain>
        <tissue evidence="5">Blood</tissue>
    </source>
</reference>
<dbReference type="AlphaFoldDB" id="A0AAV7CS94"/>
<evidence type="ECO:0000256" key="2">
    <source>
        <dbReference type="ARBA" id="ARBA00023054"/>
    </source>
</evidence>
<proteinExistence type="predicted"/>
<dbReference type="Pfam" id="PF00038">
    <property type="entry name" value="Filament"/>
    <property type="match status" value="1"/>
</dbReference>
<dbReference type="PANTHER" id="PTHR47147">
    <property type="entry name" value="SYNCOILIN"/>
    <property type="match status" value="1"/>
</dbReference>
<dbReference type="EMBL" id="WNYA01000002">
    <property type="protein sequence ID" value="KAG8587998.1"/>
    <property type="molecule type" value="Genomic_DNA"/>
</dbReference>
<evidence type="ECO:0000256" key="3">
    <source>
        <dbReference type="SAM" id="Coils"/>
    </source>
</evidence>
<evidence type="ECO:0000256" key="1">
    <source>
        <dbReference type="ARBA" id="ARBA00022754"/>
    </source>
</evidence>
<name>A0AAV7CS94_ENGPU</name>
<dbReference type="GO" id="GO:0005882">
    <property type="term" value="C:intermediate filament"/>
    <property type="evidence" value="ECO:0007669"/>
    <property type="project" value="UniProtKB-KW"/>
</dbReference>
<keyword evidence="1" id="KW-0403">Intermediate filament</keyword>
<gene>
    <name evidence="5" type="ORF">GDO81_005848</name>
</gene>
<feature type="domain" description="IF rod" evidence="4">
    <location>
        <begin position="89"/>
        <end position="340"/>
    </location>
</feature>
<evidence type="ECO:0000313" key="5">
    <source>
        <dbReference type="EMBL" id="KAG8587998.1"/>
    </source>
</evidence>
<sequence length="352" mass="41067">MTHAQCCRGLSSASHSTFTKRRTADASLMCLIGLASRELADPSASLPVSAHLLSLEDIGLRFQYCIAAVEDLERERDELIQELALLREPSLEAVQQAHEEVVQAYGQRARAELERDTLREEIRGIRRKLFQVTKESVACQYQLETQQQELAQKTLEHGELETVAAQLTEELSQLRTTFTQQTQEEEQRLRAPQRRRISRELQERRRLSAELQSLTEEQHSTLQDHYESKLLQLLERAERGTEALRQAQEELQSLREELRPLQGEACKLQVQKCSLQEQIHLMKRKRDEEVPLYREQLQELEDRRREIRISVELQKHQNKETEELQKSLAQELAIYKGCLELYGQLFQMVSKK</sequence>
<protein>
    <recommendedName>
        <fullName evidence="4">IF rod domain-containing protein</fullName>
    </recommendedName>
</protein>
<keyword evidence="2 3" id="KW-0175">Coiled coil</keyword>
<dbReference type="PANTHER" id="PTHR47147:SF1">
    <property type="entry name" value="SYNCOILIN"/>
    <property type="match status" value="1"/>
</dbReference>
<dbReference type="InterPro" id="IPR039008">
    <property type="entry name" value="IF_rod_dom"/>
</dbReference>
<feature type="coiled-coil region" evidence="3">
    <location>
        <begin position="157"/>
        <end position="317"/>
    </location>
</feature>
<evidence type="ECO:0000313" key="6">
    <source>
        <dbReference type="Proteomes" id="UP000824782"/>
    </source>
</evidence>
<dbReference type="InterPro" id="IPR027702">
    <property type="entry name" value="Syncoilin"/>
</dbReference>
<dbReference type="Proteomes" id="UP000824782">
    <property type="component" value="Unassembled WGS sequence"/>
</dbReference>
<organism evidence="5 6">
    <name type="scientific">Engystomops pustulosus</name>
    <name type="common">Tungara frog</name>
    <name type="synonym">Physalaemus pustulosus</name>
    <dbReference type="NCBI Taxonomy" id="76066"/>
    <lineage>
        <taxon>Eukaryota</taxon>
        <taxon>Metazoa</taxon>
        <taxon>Chordata</taxon>
        <taxon>Craniata</taxon>
        <taxon>Vertebrata</taxon>
        <taxon>Euteleostomi</taxon>
        <taxon>Amphibia</taxon>
        <taxon>Batrachia</taxon>
        <taxon>Anura</taxon>
        <taxon>Neobatrachia</taxon>
        <taxon>Hyloidea</taxon>
        <taxon>Leptodactylidae</taxon>
        <taxon>Leiuperinae</taxon>
        <taxon>Engystomops</taxon>
    </lineage>
</organism>
<evidence type="ECO:0000259" key="4">
    <source>
        <dbReference type="Pfam" id="PF00038"/>
    </source>
</evidence>
<keyword evidence="6" id="KW-1185">Reference proteome</keyword>
<feature type="coiled-coil region" evidence="3">
    <location>
        <begin position="69"/>
        <end position="128"/>
    </location>
</feature>
<accession>A0AAV7CS94</accession>
<comment type="caution">
    <text evidence="5">The sequence shown here is derived from an EMBL/GenBank/DDBJ whole genome shotgun (WGS) entry which is preliminary data.</text>
</comment>